<name>A0AAX2JDK0_9FUSO</name>
<accession>A0AAX2JDK0</accession>
<dbReference type="AlphaFoldDB" id="A0AAX2JDK0"/>
<proteinExistence type="predicted"/>
<dbReference type="Proteomes" id="UP000249008">
    <property type="component" value="Chromosome 1"/>
</dbReference>
<dbReference type="KEGG" id="ful:C4N20_03860"/>
<dbReference type="Gene3D" id="2.60.40.10">
    <property type="entry name" value="Immunoglobulins"/>
    <property type="match status" value="1"/>
</dbReference>
<evidence type="ECO:0000313" key="2">
    <source>
        <dbReference type="Proteomes" id="UP000249008"/>
    </source>
</evidence>
<dbReference type="EMBL" id="LS483487">
    <property type="protein sequence ID" value="SQJ11383.1"/>
    <property type="molecule type" value="Genomic_DNA"/>
</dbReference>
<gene>
    <name evidence="1" type="ORF">NCTC12112_02655</name>
</gene>
<organism evidence="1 2">
    <name type="scientific">Fusobacterium ulcerans</name>
    <dbReference type="NCBI Taxonomy" id="861"/>
    <lineage>
        <taxon>Bacteria</taxon>
        <taxon>Fusobacteriati</taxon>
        <taxon>Fusobacteriota</taxon>
        <taxon>Fusobacteriia</taxon>
        <taxon>Fusobacteriales</taxon>
        <taxon>Fusobacteriaceae</taxon>
        <taxon>Fusobacterium</taxon>
    </lineage>
</organism>
<sequence>MIKKRRVLPFLIFLILISKSLYSVENYENFEDSYIQINAKKIKDDFFLVKYDYDNEEVYIGMNALFYFMELYGLEVNTENKSISGKLEGKNINVSFSDDEAYVLDGELYVNSKALEKKMDFTSIKYDFSSLRLNLEPNFTLPYEEREKGKVERLRLDSRKEEEEERKIDIEAPRKLITPGLVKLDYSQSDIKGPENRLSYEYASQLLYGELYLSGEIRPESELTYGNLTYSDIVGDNDLVFGNFSLITPGFLSIDGNILGVSFNNEETYVTKDGAITVIKGEAFDADIIELYRNGMLLSYISPQTKDFEFRIDDGILSSNYTLKIYYKNGGVEERIVYSLSDSELLKKGRYRFSAQSGKNADNGDPQSIVRTFYGLANNLTIGVGGNDLISTSGRKYRFLENTFLWSTGLNSFPTLINYKNYYEIEKQENNYNLSVEQKLFSYNLRFTENKYSPYVYEDTNLKKYNSLSLGKSFDRNSFEFGLNRYIYYDTDIESKNIYGTWYSSMLNPVSFSLRMEKELTKGSEGISFYPSFAYSGFQSLNMMLDGEISKKKTDDEYKQEYTFKVNKRNLELIKDTLYADFGIEAKYSSETEKFRYGISFSIELDDFIYLEVPTDITIDEDNNRETTTSLHASKIIDLSNPLRKIKSNVSITGAWIHGKVFLDKNGNGIFDEGDIPIPEAGVMVNNRTFIADEDGNYVAEGVATNEVIDLTINRKTIDPMMKNSKGALKIKTRKSSGLKVDVPIEVVSMVTGNIWNTSEFTERQFIQAVSMTTIVLEKDGQVQYEVDPEFDGMFFFEDIPPGQYKMKFIYLGQENFGFTIPELDVDVTLSDTETGEYFEGYDTQLMRTAVEEPTQTTPTDTDEDDIDDILNNY</sequence>
<reference evidence="1 2" key="1">
    <citation type="submission" date="2018-06" db="EMBL/GenBank/DDBJ databases">
        <authorList>
            <consortium name="Pathogen Informatics"/>
            <person name="Doyle S."/>
        </authorList>
    </citation>
    <scope>NUCLEOTIDE SEQUENCE [LARGE SCALE GENOMIC DNA]</scope>
    <source>
        <strain evidence="1 2">NCTC12112</strain>
    </source>
</reference>
<dbReference type="InterPro" id="IPR013783">
    <property type="entry name" value="Ig-like_fold"/>
</dbReference>
<evidence type="ECO:0008006" key="3">
    <source>
        <dbReference type="Google" id="ProtNLM"/>
    </source>
</evidence>
<dbReference type="RefSeq" id="WP_005980684.1">
    <property type="nucleotide sequence ID" value="NZ_CABKNW010000005.1"/>
</dbReference>
<evidence type="ECO:0000313" key="1">
    <source>
        <dbReference type="EMBL" id="SQJ11383.1"/>
    </source>
</evidence>
<protein>
    <recommendedName>
        <fullName evidence="3">SD-repeat containing protein B domain-containing protein</fullName>
    </recommendedName>
</protein>